<protein>
    <submittedName>
        <fullName evidence="3">Uncharacterized protein</fullName>
    </submittedName>
</protein>
<reference evidence="3" key="1">
    <citation type="submission" date="2017-02" db="UniProtKB">
        <authorList>
            <consortium name="WormBaseParasite"/>
        </authorList>
    </citation>
    <scope>IDENTIFICATION</scope>
</reference>
<dbReference type="AlphaFoldDB" id="A0A0M3HGR9"/>
<evidence type="ECO:0000256" key="1">
    <source>
        <dbReference type="SAM" id="MobiDB-lite"/>
    </source>
</evidence>
<feature type="compositionally biased region" description="Low complexity" evidence="1">
    <location>
        <begin position="22"/>
        <end position="40"/>
    </location>
</feature>
<accession>A0A0M3HGR9</accession>
<feature type="compositionally biased region" description="Low complexity" evidence="1">
    <location>
        <begin position="128"/>
        <end position="139"/>
    </location>
</feature>
<organism evidence="2 3">
    <name type="scientific">Ascaris lumbricoides</name>
    <name type="common">Giant roundworm</name>
    <dbReference type="NCBI Taxonomy" id="6252"/>
    <lineage>
        <taxon>Eukaryota</taxon>
        <taxon>Metazoa</taxon>
        <taxon>Ecdysozoa</taxon>
        <taxon>Nematoda</taxon>
        <taxon>Chromadorea</taxon>
        <taxon>Rhabditida</taxon>
        <taxon>Spirurina</taxon>
        <taxon>Ascaridomorpha</taxon>
        <taxon>Ascaridoidea</taxon>
        <taxon>Ascarididae</taxon>
        <taxon>Ascaris</taxon>
    </lineage>
</organism>
<dbReference type="WBParaSite" id="ALUE_0000071401-mRNA-1">
    <property type="protein sequence ID" value="ALUE_0000071401-mRNA-1"/>
    <property type="gene ID" value="ALUE_0000071401"/>
</dbReference>
<sequence length="188" mass="20627">MESSEQPDLSNHGEIQGRGNSDSESTLSTSTSNCTSTTTSEVDSYDSNYGIPPQMQRTSSQSSFFEEPSYLNEESNDRSQVLLHVPRSELLTNDDVDVGSEYRPIVQTIMDSALRSSTSSDDPCERFSLPTSATSSSISDGHINEQNFNKMTASIDLTKAQSSEKSTKSDYFSQQIKETRATPDCGKC</sequence>
<feature type="compositionally biased region" description="Polar residues" evidence="1">
    <location>
        <begin position="55"/>
        <end position="64"/>
    </location>
</feature>
<keyword evidence="2" id="KW-1185">Reference proteome</keyword>
<evidence type="ECO:0000313" key="2">
    <source>
        <dbReference type="Proteomes" id="UP000036681"/>
    </source>
</evidence>
<name>A0A0M3HGR9_ASCLU</name>
<proteinExistence type="predicted"/>
<evidence type="ECO:0000313" key="3">
    <source>
        <dbReference type="WBParaSite" id="ALUE_0000071401-mRNA-1"/>
    </source>
</evidence>
<dbReference type="Proteomes" id="UP000036681">
    <property type="component" value="Unplaced"/>
</dbReference>
<feature type="region of interest" description="Disordered" evidence="1">
    <location>
        <begin position="115"/>
        <end position="143"/>
    </location>
</feature>
<feature type="region of interest" description="Disordered" evidence="1">
    <location>
        <begin position="1"/>
        <end position="77"/>
    </location>
</feature>